<accession>A0ACC7NT49</accession>
<keyword evidence="2" id="KW-1185">Reference proteome</keyword>
<evidence type="ECO:0000313" key="1">
    <source>
        <dbReference type="EMBL" id="MFM9327219.1"/>
    </source>
</evidence>
<organism evidence="1 2">
    <name type="scientific">Paenibacillus mesotrionivorans</name>
    <dbReference type="NCBI Taxonomy" id="3160968"/>
    <lineage>
        <taxon>Bacteria</taxon>
        <taxon>Bacillati</taxon>
        <taxon>Bacillota</taxon>
        <taxon>Bacilli</taxon>
        <taxon>Bacillales</taxon>
        <taxon>Paenibacillaceae</taxon>
        <taxon>Paenibacillus</taxon>
    </lineage>
</organism>
<comment type="caution">
    <text evidence="1">The sequence shown here is derived from an EMBL/GenBank/DDBJ whole genome shotgun (WGS) entry which is preliminary data.</text>
</comment>
<sequence>MSPGLVMCAEYKWTVLSIGQDHYALRLLRAGDIYIEAWGNVKTLLVPLHLIDLGEEGSASL</sequence>
<name>A0ACC7NT49_9BACL</name>
<gene>
    <name evidence="1" type="ORF">ACI1P1_02800</name>
</gene>
<protein>
    <submittedName>
        <fullName evidence="1">Uncharacterized protein</fullName>
    </submittedName>
</protein>
<reference evidence="1" key="1">
    <citation type="submission" date="2024-12" db="EMBL/GenBank/DDBJ databases">
        <authorList>
            <person name="Wu N."/>
        </authorList>
    </citation>
    <scope>NUCLEOTIDE SEQUENCE</scope>
    <source>
        <strain evidence="1">P15</strain>
    </source>
</reference>
<proteinExistence type="predicted"/>
<dbReference type="Proteomes" id="UP001631969">
    <property type="component" value="Unassembled WGS sequence"/>
</dbReference>
<evidence type="ECO:0000313" key="2">
    <source>
        <dbReference type="Proteomes" id="UP001631969"/>
    </source>
</evidence>
<dbReference type="EMBL" id="JBJURJ010000002">
    <property type="protein sequence ID" value="MFM9327219.1"/>
    <property type="molecule type" value="Genomic_DNA"/>
</dbReference>